<keyword evidence="3" id="KW-0813">Transport</keyword>
<evidence type="ECO:0000313" key="9">
    <source>
        <dbReference type="EMBL" id="ACB82333.1"/>
    </source>
</evidence>
<dbReference type="GO" id="GO:0005886">
    <property type="term" value="C:plasma membrane"/>
    <property type="evidence" value="ECO:0007669"/>
    <property type="project" value="UniProtKB-SubCell"/>
</dbReference>
<dbReference type="PANTHER" id="PTHR30472:SF67">
    <property type="entry name" value="PERMEASE OF ABC TRANSPORTER-RELATED"/>
    <property type="match status" value="1"/>
</dbReference>
<feature type="transmembrane region" description="Helical" evidence="8">
    <location>
        <begin position="290"/>
        <end position="308"/>
    </location>
</feature>
<dbReference type="InterPro" id="IPR000522">
    <property type="entry name" value="ABC_transptr_permease_BtuC"/>
</dbReference>
<dbReference type="AlphaFoldDB" id="B1ZDC5"/>
<dbReference type="GO" id="GO:0033214">
    <property type="term" value="P:siderophore-iron import into cell"/>
    <property type="evidence" value="ECO:0007669"/>
    <property type="project" value="TreeGrafter"/>
</dbReference>
<dbReference type="RefSeq" id="WP_012455944.1">
    <property type="nucleotide sequence ID" value="NC_010725.1"/>
</dbReference>
<feature type="transmembrane region" description="Helical" evidence="8">
    <location>
        <begin position="104"/>
        <end position="130"/>
    </location>
</feature>
<dbReference type="Gene3D" id="1.10.3470.10">
    <property type="entry name" value="ABC transporter involved in vitamin B12 uptake, BtuC"/>
    <property type="match status" value="1"/>
</dbReference>
<evidence type="ECO:0000256" key="5">
    <source>
        <dbReference type="ARBA" id="ARBA00022692"/>
    </source>
</evidence>
<gene>
    <name evidence="9" type="ordered locus">Mpop_4223</name>
</gene>
<dbReference type="SUPFAM" id="SSF81345">
    <property type="entry name" value="ABC transporter involved in vitamin B12 uptake, BtuC"/>
    <property type="match status" value="1"/>
</dbReference>
<dbReference type="STRING" id="441620.Mpop_4223"/>
<evidence type="ECO:0000256" key="2">
    <source>
        <dbReference type="ARBA" id="ARBA00007935"/>
    </source>
</evidence>
<feature type="transmembrane region" description="Helical" evidence="8">
    <location>
        <begin position="76"/>
        <end position="97"/>
    </location>
</feature>
<name>B1ZDC5_METPB</name>
<evidence type="ECO:0000256" key="7">
    <source>
        <dbReference type="ARBA" id="ARBA00023136"/>
    </source>
</evidence>
<proteinExistence type="inferred from homology"/>
<dbReference type="Proteomes" id="UP000007136">
    <property type="component" value="Chromosome"/>
</dbReference>
<evidence type="ECO:0000313" key="10">
    <source>
        <dbReference type="Proteomes" id="UP000007136"/>
    </source>
</evidence>
<keyword evidence="7 8" id="KW-0472">Membrane</keyword>
<dbReference type="FunFam" id="1.10.3470.10:FF:000001">
    <property type="entry name" value="Vitamin B12 ABC transporter permease BtuC"/>
    <property type="match status" value="1"/>
</dbReference>
<dbReference type="EMBL" id="CP001029">
    <property type="protein sequence ID" value="ACB82333.1"/>
    <property type="molecule type" value="Genomic_DNA"/>
</dbReference>
<organism evidence="9 10">
    <name type="scientific">Methylorubrum populi (strain ATCC BAA-705 / NCIMB 13946 / BJ001)</name>
    <name type="common">Methylobacterium populi</name>
    <dbReference type="NCBI Taxonomy" id="441620"/>
    <lineage>
        <taxon>Bacteria</taxon>
        <taxon>Pseudomonadati</taxon>
        <taxon>Pseudomonadota</taxon>
        <taxon>Alphaproteobacteria</taxon>
        <taxon>Hyphomicrobiales</taxon>
        <taxon>Methylobacteriaceae</taxon>
        <taxon>Methylorubrum</taxon>
    </lineage>
</organism>
<dbReference type="CDD" id="cd06550">
    <property type="entry name" value="TM_ABC_iron-siderophores_like"/>
    <property type="match status" value="1"/>
</dbReference>
<feature type="transmembrane region" description="Helical" evidence="8">
    <location>
        <begin position="136"/>
        <end position="154"/>
    </location>
</feature>
<accession>B1ZDC5</accession>
<comment type="subcellular location">
    <subcellularLocation>
        <location evidence="1">Cell membrane</location>
        <topology evidence="1">Multi-pass membrane protein</topology>
    </subcellularLocation>
</comment>
<feature type="transmembrane region" description="Helical" evidence="8">
    <location>
        <begin position="251"/>
        <end position="278"/>
    </location>
</feature>
<keyword evidence="6 8" id="KW-1133">Transmembrane helix</keyword>
<evidence type="ECO:0000256" key="8">
    <source>
        <dbReference type="SAM" id="Phobius"/>
    </source>
</evidence>
<keyword evidence="5 8" id="KW-0812">Transmembrane</keyword>
<feature type="transmembrane region" description="Helical" evidence="8">
    <location>
        <begin position="320"/>
        <end position="340"/>
    </location>
</feature>
<dbReference type="Pfam" id="PF01032">
    <property type="entry name" value="FecCD"/>
    <property type="match status" value="1"/>
</dbReference>
<evidence type="ECO:0000256" key="3">
    <source>
        <dbReference type="ARBA" id="ARBA00022448"/>
    </source>
</evidence>
<protein>
    <submittedName>
        <fullName evidence="9">Transport system permease protein</fullName>
    </submittedName>
</protein>
<dbReference type="InterPro" id="IPR037294">
    <property type="entry name" value="ABC_BtuC-like"/>
</dbReference>
<keyword evidence="4" id="KW-1003">Cell membrane</keyword>
<feature type="transmembrane region" description="Helical" evidence="8">
    <location>
        <begin position="161"/>
        <end position="186"/>
    </location>
</feature>
<reference evidence="9" key="1">
    <citation type="submission" date="2008-04" db="EMBL/GenBank/DDBJ databases">
        <title>Complete sequence of chromosome of Methylobacterium populi BJ001.</title>
        <authorList>
            <consortium name="US DOE Joint Genome Institute"/>
            <person name="Copeland A."/>
            <person name="Lucas S."/>
            <person name="Lapidus A."/>
            <person name="Glavina del Rio T."/>
            <person name="Dalin E."/>
            <person name="Tice H."/>
            <person name="Bruce D."/>
            <person name="Goodwin L."/>
            <person name="Pitluck S."/>
            <person name="Chertkov O."/>
            <person name="Brettin T."/>
            <person name="Detter J.C."/>
            <person name="Han C."/>
            <person name="Kuske C.R."/>
            <person name="Schmutz J."/>
            <person name="Larimer F."/>
            <person name="Land M."/>
            <person name="Hauser L."/>
            <person name="Kyrpides N."/>
            <person name="Mikhailova N."/>
            <person name="Marx C."/>
            <person name="Richardson P."/>
        </authorList>
    </citation>
    <scope>NUCLEOTIDE SEQUENCE [LARGE SCALE GENOMIC DNA]</scope>
    <source>
        <strain evidence="9">BJ001</strain>
    </source>
</reference>
<dbReference type="OrthoDB" id="9811975at2"/>
<dbReference type="eggNOG" id="COG0609">
    <property type="taxonomic scope" value="Bacteria"/>
</dbReference>
<dbReference type="HOGENOM" id="CLU_013016_0_3_5"/>
<dbReference type="GO" id="GO:0022857">
    <property type="term" value="F:transmembrane transporter activity"/>
    <property type="evidence" value="ECO:0007669"/>
    <property type="project" value="InterPro"/>
</dbReference>
<evidence type="ECO:0000256" key="1">
    <source>
        <dbReference type="ARBA" id="ARBA00004651"/>
    </source>
</evidence>
<dbReference type="PANTHER" id="PTHR30472">
    <property type="entry name" value="FERRIC ENTEROBACTIN TRANSPORT SYSTEM PERMEASE PROTEIN"/>
    <property type="match status" value="1"/>
</dbReference>
<evidence type="ECO:0000256" key="6">
    <source>
        <dbReference type="ARBA" id="ARBA00022989"/>
    </source>
</evidence>
<comment type="similarity">
    <text evidence="2">Belongs to the binding-protein-dependent transport system permease family. FecCD subfamily.</text>
</comment>
<dbReference type="KEGG" id="mpo:Mpop_4223"/>
<evidence type="ECO:0000256" key="4">
    <source>
        <dbReference type="ARBA" id="ARBA00022475"/>
    </source>
</evidence>
<sequence length="346" mass="34801">MRGAALSSSGWLPCVAATLASLALLCLAVALAMTVGEMHIPLQVALQAVGNALFDLGYAVNPIQQGVLVDYRLSRALFAACCGGALAVCGVILQALLRNPLAEPYLLGISAGASTGAVAVMVLGLGGAAVGVSGGALLGAVMALVTVAFLAMGAGGTSERVILSGVAAAQIFNAATATIVTTFASAEQARGVMFWLLGSLGGVRWPDVWLATPVTLAGFAVCLAHARTLDAFTFGEDAAAALGVSVSRVRLVLFGTTAAMTAVMVSIAGAVGFVGLLIPHTVRLVVGPRHSRLLPAALVTGAVFLVLADILSRVLIARQVVPIGVVTALFGAPAFALILTRARRPA</sequence>